<protein>
    <submittedName>
        <fullName evidence="1">Uncharacterized protein</fullName>
    </submittedName>
</protein>
<dbReference type="EMBL" id="JAGIOP010000002">
    <property type="protein sequence ID" value="MBP2454129.1"/>
    <property type="molecule type" value="Genomic_DNA"/>
</dbReference>
<keyword evidence="2" id="KW-1185">Reference proteome</keyword>
<reference evidence="1 2" key="1">
    <citation type="submission" date="2021-03" db="EMBL/GenBank/DDBJ databases">
        <title>Sequencing the genomes of 1000 actinobacteria strains.</title>
        <authorList>
            <person name="Klenk H.-P."/>
        </authorList>
    </citation>
    <scope>NUCLEOTIDE SEQUENCE [LARGE SCALE GENOMIC DNA]</scope>
    <source>
        <strain evidence="1 2">DSM 46713</strain>
    </source>
</reference>
<evidence type="ECO:0000313" key="2">
    <source>
        <dbReference type="Proteomes" id="UP000694460"/>
    </source>
</evidence>
<organism evidence="1 2">
    <name type="scientific">Mycolicibacterium lutetiense</name>
    <dbReference type="NCBI Taxonomy" id="1641992"/>
    <lineage>
        <taxon>Bacteria</taxon>
        <taxon>Bacillati</taxon>
        <taxon>Actinomycetota</taxon>
        <taxon>Actinomycetes</taxon>
        <taxon>Mycobacteriales</taxon>
        <taxon>Mycobacteriaceae</taxon>
        <taxon>Mycolicibacterium</taxon>
    </lineage>
</organism>
<gene>
    <name evidence="1" type="ORF">JOF57_004042</name>
</gene>
<name>A0ABS4ZX79_9MYCO</name>
<dbReference type="Proteomes" id="UP000694460">
    <property type="component" value="Unassembled WGS sequence"/>
</dbReference>
<accession>A0ABS4ZX79</accession>
<proteinExistence type="predicted"/>
<sequence>MPVDPLFDELANWTDKDNAVMSIDSWLRGSTPDVELVAGNLRLGTVDVRSLQDPAETSALVQQLAKCYVTTPSPLQIPYFDAV</sequence>
<comment type="caution">
    <text evidence="1">The sequence shown here is derived from an EMBL/GenBank/DDBJ whole genome shotgun (WGS) entry which is preliminary data.</text>
</comment>
<evidence type="ECO:0000313" key="1">
    <source>
        <dbReference type="EMBL" id="MBP2454129.1"/>
    </source>
</evidence>